<feature type="transmembrane region" description="Helical" evidence="1">
    <location>
        <begin position="16"/>
        <end position="40"/>
    </location>
</feature>
<evidence type="ECO:0000256" key="1">
    <source>
        <dbReference type="SAM" id="Phobius"/>
    </source>
</evidence>
<feature type="domain" description="Peptidase M56" evidence="2">
    <location>
        <begin position="64"/>
        <end position="229"/>
    </location>
</feature>
<accession>A0AAX3MYK2</accession>
<evidence type="ECO:0000313" key="4">
    <source>
        <dbReference type="Proteomes" id="UP001220962"/>
    </source>
</evidence>
<dbReference type="PANTHER" id="PTHR34978">
    <property type="entry name" value="POSSIBLE SENSOR-TRANSDUCER PROTEIN BLAR"/>
    <property type="match status" value="1"/>
</dbReference>
<reference evidence="3" key="1">
    <citation type="submission" date="2023-02" db="EMBL/GenBank/DDBJ databases">
        <title>Pathogen: clinical or host-associated sample.</title>
        <authorList>
            <person name="Hergert J."/>
            <person name="Casey R."/>
            <person name="Wagner J."/>
            <person name="Young E.L."/>
            <person name="Oakeson K.F."/>
        </authorList>
    </citation>
    <scope>NUCLEOTIDE SEQUENCE</scope>
    <source>
        <strain evidence="3">2022CK-00830</strain>
    </source>
</reference>
<organism evidence="3 4">
    <name type="scientific">Paenibacillus urinalis</name>
    <dbReference type="NCBI Taxonomy" id="521520"/>
    <lineage>
        <taxon>Bacteria</taxon>
        <taxon>Bacillati</taxon>
        <taxon>Bacillota</taxon>
        <taxon>Bacilli</taxon>
        <taxon>Bacillales</taxon>
        <taxon>Paenibacillaceae</taxon>
        <taxon>Paenibacillus</taxon>
    </lineage>
</organism>
<feature type="transmembrane region" description="Helical" evidence="1">
    <location>
        <begin position="276"/>
        <end position="295"/>
    </location>
</feature>
<feature type="transmembrane region" description="Helical" evidence="1">
    <location>
        <begin position="177"/>
        <end position="196"/>
    </location>
</feature>
<dbReference type="CDD" id="cd07326">
    <property type="entry name" value="M56_BlaR1_MecR1_like"/>
    <property type="match status" value="1"/>
</dbReference>
<sequence length="297" mass="34187">MEEGETVMWSYRSLTLFSVGMAITAAIFIQMGLYGLHMIWDVPMTFNLLTWCTHWMKELGLWSLIHLLNVLVLSTFLLMLLYIIKHAVRTMNVHKYIRWLKDDTMSKELASRYKHLHLEQQLIVISAAEPVALAFGMFRRRIVLSTGLIDMLDEQELTAVLYHEYYHLRHYDPLKTFLLTLSVSILGYVPILKNILANYKMVREILADNYAIKQSGSAVGIGGALIKLIKSGAERRDHRLFTGAVVSPFAADVSINDRISRILEPDKELLLPYSKWNIAVSFIVMTALFLLFNYAHY</sequence>
<dbReference type="Gene3D" id="3.30.2010.10">
    <property type="entry name" value="Metalloproteases ('zincins'), catalytic domain"/>
    <property type="match status" value="1"/>
</dbReference>
<dbReference type="EMBL" id="CP118101">
    <property type="protein sequence ID" value="WDH82352.1"/>
    <property type="molecule type" value="Genomic_DNA"/>
</dbReference>
<evidence type="ECO:0000259" key="2">
    <source>
        <dbReference type="Pfam" id="PF05569"/>
    </source>
</evidence>
<keyword evidence="1" id="KW-0812">Transmembrane</keyword>
<evidence type="ECO:0000313" key="3">
    <source>
        <dbReference type="EMBL" id="WDH82352.1"/>
    </source>
</evidence>
<dbReference type="RefSeq" id="WP_081872532.1">
    <property type="nucleotide sequence ID" value="NZ_CP118101.1"/>
</dbReference>
<keyword evidence="1" id="KW-1133">Transmembrane helix</keyword>
<gene>
    <name evidence="3" type="ORF">PUW23_23380</name>
</gene>
<protein>
    <submittedName>
        <fullName evidence="3">M56 family metallopeptidase</fullName>
    </submittedName>
</protein>
<dbReference type="AlphaFoldDB" id="A0AAX3MYK2"/>
<dbReference type="InterPro" id="IPR052173">
    <property type="entry name" value="Beta-lactam_resp_regulator"/>
</dbReference>
<proteinExistence type="predicted"/>
<dbReference type="PANTHER" id="PTHR34978:SF3">
    <property type="entry name" value="SLR0241 PROTEIN"/>
    <property type="match status" value="1"/>
</dbReference>
<dbReference type="Pfam" id="PF05569">
    <property type="entry name" value="Peptidase_M56"/>
    <property type="match status" value="1"/>
</dbReference>
<keyword evidence="1" id="KW-0472">Membrane</keyword>
<dbReference type="Proteomes" id="UP001220962">
    <property type="component" value="Chromosome"/>
</dbReference>
<feature type="transmembrane region" description="Helical" evidence="1">
    <location>
        <begin position="60"/>
        <end position="84"/>
    </location>
</feature>
<dbReference type="InterPro" id="IPR008756">
    <property type="entry name" value="Peptidase_M56"/>
</dbReference>
<name>A0AAX3MYK2_9BACL</name>